<evidence type="ECO:0000256" key="4">
    <source>
        <dbReference type="ARBA" id="ARBA00022801"/>
    </source>
</evidence>
<keyword evidence="5" id="KW-0408">Iron</keyword>
<dbReference type="RefSeq" id="WP_327605760.1">
    <property type="nucleotide sequence ID" value="NZ_JARZFX010000001.1"/>
</dbReference>
<dbReference type="EC" id="3.6.1.41" evidence="1"/>
<dbReference type="GO" id="GO:0008803">
    <property type="term" value="F:bis(5'-nucleosyl)-tetraphosphatase (symmetrical) activity"/>
    <property type="evidence" value="ECO:0007669"/>
    <property type="project" value="UniProtKB-EC"/>
</dbReference>
<feature type="domain" description="HD" evidence="7">
    <location>
        <begin position="18"/>
        <end position="132"/>
    </location>
</feature>
<keyword evidence="4 8" id="KW-0378">Hydrolase</keyword>
<evidence type="ECO:0000256" key="6">
    <source>
        <dbReference type="ARBA" id="ARBA00049417"/>
    </source>
</evidence>
<comment type="caution">
    <text evidence="8">The sequence shown here is derived from an EMBL/GenBank/DDBJ whole genome shotgun (WGS) entry which is preliminary data.</text>
</comment>
<dbReference type="InterPro" id="IPR006674">
    <property type="entry name" value="HD_domain"/>
</dbReference>
<evidence type="ECO:0000313" key="9">
    <source>
        <dbReference type="Proteomes" id="UP001335737"/>
    </source>
</evidence>
<dbReference type="EMBL" id="JARZFX010000001">
    <property type="protein sequence ID" value="MEC5422189.1"/>
    <property type="molecule type" value="Genomic_DNA"/>
</dbReference>
<dbReference type="InterPro" id="IPR003607">
    <property type="entry name" value="HD/PDEase_dom"/>
</dbReference>
<organism evidence="8 9">
    <name type="scientific">Virgibacillus tibetensis</name>
    <dbReference type="NCBI Taxonomy" id="3042313"/>
    <lineage>
        <taxon>Bacteria</taxon>
        <taxon>Bacillati</taxon>
        <taxon>Bacillota</taxon>
        <taxon>Bacilli</taxon>
        <taxon>Bacillales</taxon>
        <taxon>Bacillaceae</taxon>
        <taxon>Virgibacillus</taxon>
    </lineage>
</organism>
<dbReference type="SUPFAM" id="SSF109604">
    <property type="entry name" value="HD-domain/PDEase-like"/>
    <property type="match status" value="1"/>
</dbReference>
<evidence type="ECO:0000256" key="3">
    <source>
        <dbReference type="ARBA" id="ARBA00022741"/>
    </source>
</evidence>
<proteinExistence type="predicted"/>
<evidence type="ECO:0000256" key="1">
    <source>
        <dbReference type="ARBA" id="ARBA00012506"/>
    </source>
</evidence>
<dbReference type="PANTHER" id="PTHR35795:SF1">
    <property type="entry name" value="BIS(5'-NUCLEOSYL)-TETRAPHOSPHATASE, SYMMETRICAL"/>
    <property type="match status" value="1"/>
</dbReference>
<dbReference type="SMART" id="SM00471">
    <property type="entry name" value="HDc"/>
    <property type="match status" value="1"/>
</dbReference>
<dbReference type="Gene3D" id="1.10.3210.10">
    <property type="entry name" value="Hypothetical protein af1432"/>
    <property type="match status" value="1"/>
</dbReference>
<dbReference type="PROSITE" id="PS51831">
    <property type="entry name" value="HD"/>
    <property type="match status" value="1"/>
</dbReference>
<gene>
    <name evidence="8" type="primary">yqeK</name>
    <name evidence="8" type="ORF">QGM71_01610</name>
</gene>
<evidence type="ECO:0000256" key="2">
    <source>
        <dbReference type="ARBA" id="ARBA00022723"/>
    </source>
</evidence>
<protein>
    <recommendedName>
        <fullName evidence="1">bis(5'-nucleosyl)-tetraphosphatase (symmetrical)</fullName>
        <ecNumber evidence="1">3.6.1.41</ecNumber>
    </recommendedName>
</protein>
<dbReference type="NCBIfam" id="TIGR00488">
    <property type="entry name" value="bis(5'-nucleosyl)-tetraphosphatase (symmetrical) YqeK"/>
    <property type="match status" value="1"/>
</dbReference>
<dbReference type="PANTHER" id="PTHR35795">
    <property type="entry name" value="SLR1885 PROTEIN"/>
    <property type="match status" value="1"/>
</dbReference>
<comment type="catalytic activity">
    <reaction evidence="6">
        <text>P(1),P(4)-bis(5'-adenosyl) tetraphosphate + H2O = 2 ADP + 2 H(+)</text>
        <dbReference type="Rhea" id="RHEA:24252"/>
        <dbReference type="ChEBI" id="CHEBI:15377"/>
        <dbReference type="ChEBI" id="CHEBI:15378"/>
        <dbReference type="ChEBI" id="CHEBI:58141"/>
        <dbReference type="ChEBI" id="CHEBI:456216"/>
        <dbReference type="EC" id="3.6.1.41"/>
    </reaction>
</comment>
<name>A0ABU6KAA8_9BACI</name>
<dbReference type="Proteomes" id="UP001335737">
    <property type="component" value="Unassembled WGS sequence"/>
</dbReference>
<evidence type="ECO:0000256" key="5">
    <source>
        <dbReference type="ARBA" id="ARBA00023004"/>
    </source>
</evidence>
<keyword evidence="9" id="KW-1185">Reference proteome</keyword>
<accession>A0ABU6KAA8</accession>
<sequence>MRADIALEGVRPHLTKERFEHTIRVAETAVRLAGLYNVSKEKCELAAIFHDYAKYRPLDEMEHWIKNTSLSDELLNYHHELWHGPVGAILVEKEFGIQDTAIKAAIQYHTTGKANMSKMEMVVFLADYIEPGRSFPGIEKVRDMSEKNLVKACWMALRNTILFLIEKKATIYPDTFHAYNDFTKRIIGGN</sequence>
<reference evidence="8 9" key="1">
    <citation type="journal article" date="2024" name="Int. J. Syst. Evol. Microbiol.">
        <title>Virgibacillus tibetensis sp. nov., isolated from salt lake on the Tibetan Plateau of China.</title>
        <authorList>
            <person name="Phurbu D."/>
            <person name="Liu Z.-X."/>
            <person name="Wang R."/>
            <person name="Zheng Y.-Y."/>
            <person name="Liu H.-C."/>
            <person name="Zhou Y.-G."/>
            <person name="Yu Y.-J."/>
            <person name="Li A.-H."/>
        </authorList>
    </citation>
    <scope>NUCLEOTIDE SEQUENCE [LARGE SCALE GENOMIC DNA]</scope>
    <source>
        <strain evidence="8 9">C22-A2</strain>
    </source>
</reference>
<evidence type="ECO:0000313" key="8">
    <source>
        <dbReference type="EMBL" id="MEC5422189.1"/>
    </source>
</evidence>
<keyword evidence="3" id="KW-0547">Nucleotide-binding</keyword>
<keyword evidence="2" id="KW-0479">Metal-binding</keyword>
<dbReference type="CDD" id="cd00077">
    <property type="entry name" value="HDc"/>
    <property type="match status" value="1"/>
</dbReference>
<dbReference type="InterPro" id="IPR005249">
    <property type="entry name" value="YqeK"/>
</dbReference>
<dbReference type="Pfam" id="PF01966">
    <property type="entry name" value="HD"/>
    <property type="match status" value="1"/>
</dbReference>
<evidence type="ECO:0000259" key="7">
    <source>
        <dbReference type="PROSITE" id="PS51831"/>
    </source>
</evidence>
<dbReference type="InterPro" id="IPR051094">
    <property type="entry name" value="Diverse_Catalytic_Enzymes"/>
</dbReference>